<evidence type="ECO:0000313" key="3">
    <source>
        <dbReference type="Proteomes" id="UP000044071"/>
    </source>
</evidence>
<dbReference type="RefSeq" id="WP_043873465.1">
    <property type="nucleotide sequence ID" value="NZ_CCVW01000001.1"/>
</dbReference>
<dbReference type="GO" id="GO:0012505">
    <property type="term" value="C:endomembrane system"/>
    <property type="evidence" value="ECO:0007669"/>
    <property type="project" value="UniProtKB-ARBA"/>
</dbReference>
<dbReference type="PANTHER" id="PTHR12558">
    <property type="entry name" value="CELL DIVISION CYCLE 16,23,27"/>
    <property type="match status" value="1"/>
</dbReference>
<dbReference type="InterPro" id="IPR011990">
    <property type="entry name" value="TPR-like_helical_dom_sf"/>
</dbReference>
<dbReference type="eggNOG" id="COG0457">
    <property type="taxonomic scope" value="Bacteria"/>
</dbReference>
<dbReference type="GO" id="GO:0005737">
    <property type="term" value="C:cytoplasm"/>
    <property type="evidence" value="ECO:0007669"/>
    <property type="project" value="UniProtKB-ARBA"/>
</dbReference>
<feature type="repeat" description="TPR" evidence="1">
    <location>
        <begin position="224"/>
        <end position="257"/>
    </location>
</feature>
<name>A0A078KZ60_9GAMM</name>
<reference evidence="2 3" key="1">
    <citation type="submission" date="2014-06" db="EMBL/GenBank/DDBJ databases">
        <authorList>
            <person name="Urmite Genomes Urmite Genomes"/>
        </authorList>
    </citation>
    <scope>NUCLEOTIDE SEQUENCE [LARGE SCALE GENOMIC DNA]</scope>
</reference>
<dbReference type="EMBL" id="CCSB01000001">
    <property type="protein sequence ID" value="CDZ77049.1"/>
    <property type="molecule type" value="Genomic_DNA"/>
</dbReference>
<dbReference type="GO" id="GO:0016192">
    <property type="term" value="P:vesicle-mediated transport"/>
    <property type="evidence" value="ECO:0007669"/>
    <property type="project" value="UniProtKB-ARBA"/>
</dbReference>
<dbReference type="Pfam" id="PF09295">
    <property type="entry name" value="ChAPs"/>
    <property type="match status" value="1"/>
</dbReference>
<organism evidence="2 3">
    <name type="scientific">Legionella massiliensis</name>
    <dbReference type="NCBI Taxonomy" id="1034943"/>
    <lineage>
        <taxon>Bacteria</taxon>
        <taxon>Pseudomonadati</taxon>
        <taxon>Pseudomonadota</taxon>
        <taxon>Gammaproteobacteria</taxon>
        <taxon>Legionellales</taxon>
        <taxon>Legionellaceae</taxon>
        <taxon>Legionella</taxon>
    </lineage>
</organism>
<dbReference type="SUPFAM" id="SSF48452">
    <property type="entry name" value="TPR-like"/>
    <property type="match status" value="2"/>
</dbReference>
<protein>
    <submittedName>
        <fullName evidence="2">Cellulose synthase subunit BcsC</fullName>
    </submittedName>
</protein>
<dbReference type="Proteomes" id="UP000044071">
    <property type="component" value="Unassembled WGS sequence"/>
</dbReference>
<sequence length="378" mass="42226">MDISNDSKEKLTQYLHFLEQDPNNFNLLLSVSDSYRQLGDFASAQLYLDKAKKIDSEGCFAQQGIIDLNLGHFEEAKDALHKALLKEDLPILRYGLAVCYYSLQEINKGIEVLSPLLAHGSSTYEVELLMAKLLHQSNRLDEAVKSLETTIENHGQSGEALALLAQLYFDGNEVELADDAAKQALVISPNNYEAQILRILLHLTDGDATLEQINKLLAKETKDARLWFALGTIHLRELSLHSAEEAFLKAAELEPLFCDNWISLGWCQLFLDKLSEAENSYKQAIQIYEESPESWGGLALVYALRGEIQKATTMIKKAKDLDSHCFLADIARIIVSQHSDPDEAGKQFNQTFPAVADKINAAMAIVLAEMDNRSSTLH</sequence>
<dbReference type="PROSITE" id="PS50005">
    <property type="entry name" value="TPR"/>
    <property type="match status" value="2"/>
</dbReference>
<dbReference type="GO" id="GO:0032991">
    <property type="term" value="C:protein-containing complex"/>
    <property type="evidence" value="ECO:0007669"/>
    <property type="project" value="UniProtKB-ARBA"/>
</dbReference>
<dbReference type="Pfam" id="PF13181">
    <property type="entry name" value="TPR_8"/>
    <property type="match status" value="2"/>
</dbReference>
<gene>
    <name evidence="2" type="ORF">BN59_01328</name>
</gene>
<dbReference type="InterPro" id="IPR015374">
    <property type="entry name" value="ChAPs"/>
</dbReference>
<dbReference type="AlphaFoldDB" id="A0A078KZ60"/>
<keyword evidence="1" id="KW-0802">TPR repeat</keyword>
<dbReference type="InterPro" id="IPR019734">
    <property type="entry name" value="TPR_rpt"/>
</dbReference>
<dbReference type="PANTHER" id="PTHR12558:SF13">
    <property type="entry name" value="CELL DIVISION CYCLE PROTEIN 27 HOMOLOG"/>
    <property type="match status" value="1"/>
</dbReference>
<accession>A0A078KZ60</accession>
<dbReference type="STRING" id="1034943.BN59_01328"/>
<evidence type="ECO:0000256" key="1">
    <source>
        <dbReference type="PROSITE-ProRule" id="PRU00339"/>
    </source>
</evidence>
<proteinExistence type="predicted"/>
<dbReference type="Gene3D" id="1.25.40.10">
    <property type="entry name" value="Tetratricopeptide repeat domain"/>
    <property type="match status" value="3"/>
</dbReference>
<dbReference type="OrthoDB" id="5648912at2"/>
<feature type="repeat" description="TPR" evidence="1">
    <location>
        <begin position="158"/>
        <end position="191"/>
    </location>
</feature>
<dbReference type="SMART" id="SM00028">
    <property type="entry name" value="TPR"/>
    <property type="match status" value="7"/>
</dbReference>
<keyword evidence="3" id="KW-1185">Reference proteome</keyword>
<evidence type="ECO:0000313" key="2">
    <source>
        <dbReference type="EMBL" id="CDZ77049.1"/>
    </source>
</evidence>